<dbReference type="EMBL" id="CP149822">
    <property type="protein sequence ID" value="WZN43795.1"/>
    <property type="molecule type" value="Genomic_DNA"/>
</dbReference>
<reference evidence="4" key="1">
    <citation type="submission" date="2024-03" db="EMBL/GenBank/DDBJ databases">
        <title>Chitinophaga horti sp. nov., isolated from garden soil.</title>
        <authorList>
            <person name="Lee D.S."/>
            <person name="Han D.M."/>
            <person name="Baek J.H."/>
            <person name="Choi D.G."/>
            <person name="Jeon J.H."/>
            <person name="Jeon C.O."/>
        </authorList>
    </citation>
    <scope>NUCLEOTIDE SEQUENCE [LARGE SCALE GENOMIC DNA]</scope>
    <source>
        <strain evidence="4">GPA1</strain>
    </source>
</reference>
<dbReference type="RefSeq" id="WP_341838590.1">
    <property type="nucleotide sequence ID" value="NZ_CP149822.1"/>
</dbReference>
<dbReference type="PANTHER" id="PTHR32060">
    <property type="entry name" value="TAIL-SPECIFIC PROTEASE"/>
    <property type="match status" value="1"/>
</dbReference>
<dbReference type="PANTHER" id="PTHR32060:SF30">
    <property type="entry name" value="CARBOXY-TERMINAL PROCESSING PROTEASE CTPA"/>
    <property type="match status" value="1"/>
</dbReference>
<dbReference type="Proteomes" id="UP001485459">
    <property type="component" value="Chromosome"/>
</dbReference>
<evidence type="ECO:0000256" key="1">
    <source>
        <dbReference type="SAM" id="SignalP"/>
    </source>
</evidence>
<feature type="domain" description="Tail specific protease" evidence="2">
    <location>
        <begin position="243"/>
        <end position="404"/>
    </location>
</feature>
<organism evidence="3 4">
    <name type="scientific">Chitinophaga pollutisoli</name>
    <dbReference type="NCBI Taxonomy" id="3133966"/>
    <lineage>
        <taxon>Bacteria</taxon>
        <taxon>Pseudomonadati</taxon>
        <taxon>Bacteroidota</taxon>
        <taxon>Chitinophagia</taxon>
        <taxon>Chitinophagales</taxon>
        <taxon>Chitinophagaceae</taxon>
        <taxon>Chitinophaga</taxon>
    </lineage>
</organism>
<evidence type="ECO:0000313" key="4">
    <source>
        <dbReference type="Proteomes" id="UP001485459"/>
    </source>
</evidence>
<keyword evidence="4" id="KW-1185">Reference proteome</keyword>
<dbReference type="InterPro" id="IPR029045">
    <property type="entry name" value="ClpP/crotonase-like_dom_sf"/>
</dbReference>
<evidence type="ECO:0000259" key="2">
    <source>
        <dbReference type="Pfam" id="PF03572"/>
    </source>
</evidence>
<proteinExistence type="predicted"/>
<evidence type="ECO:0000313" key="3">
    <source>
        <dbReference type="EMBL" id="WZN43795.1"/>
    </source>
</evidence>
<name>A0ABZ2YW61_9BACT</name>
<feature type="chain" id="PRO_5045545946" evidence="1">
    <location>
        <begin position="20"/>
        <end position="468"/>
    </location>
</feature>
<accession>A0ABZ2YW61</accession>
<gene>
    <name evidence="3" type="ORF">WJU16_12235</name>
</gene>
<dbReference type="Pfam" id="PF03572">
    <property type="entry name" value="Peptidase_S41"/>
    <property type="match status" value="1"/>
</dbReference>
<protein>
    <submittedName>
        <fullName evidence="3">S41 family peptidase</fullName>
    </submittedName>
</protein>
<dbReference type="InterPro" id="IPR005151">
    <property type="entry name" value="Tail-specific_protease"/>
</dbReference>
<sequence>MTRNWILAACLLAATVAKAIPSLPDSGRKTSPAPVYLADELKEDYQVFRNALREAHAGLYRYTPQPEMDILLEKGESGIRKGMTEQAFFRYLYPILARVKDGHTKLFRQHKPDNWYAFHQAGLFPLQLYFREGRAFVLRGNIEAGAEILKINGQPMASIVKKLSGIILADGGSQSAKYRELDQFFPGYFATFFGPRNEFEVQYKEVMGKRVTTTLAAATHELLPKPPAPDTPAFRLRWHDAETAVLRISGFHEMPGFPPAAFAEIRNKGAKQLIIDLRDNEGGTDRLGVQLLSYIAHRPFHYYQKLTVAGIGPYSFAEHATFPPELEYLKQFIKKVGDEYLFTYSEGLGLKQPAAENGFRGKVCILQNGRSFSVSGEFAAAARNLGIKTVGEESGGGRHGNTSGGFAIVTLPNTKLTLAVPLLGYHMHPGGPGGGGVPADVTILPTVHDVLEGRDVVLQKALEALSAQ</sequence>
<keyword evidence="1" id="KW-0732">Signal</keyword>
<feature type="signal peptide" evidence="1">
    <location>
        <begin position="1"/>
        <end position="19"/>
    </location>
</feature>
<dbReference type="SUPFAM" id="SSF52096">
    <property type="entry name" value="ClpP/crotonase"/>
    <property type="match status" value="1"/>
</dbReference>
<dbReference type="Gene3D" id="3.90.226.10">
    <property type="entry name" value="2-enoyl-CoA Hydratase, Chain A, domain 1"/>
    <property type="match status" value="1"/>
</dbReference>